<reference evidence="2" key="2">
    <citation type="journal article" date="2023" name="Plants (Basel)">
        <title>Annotation of the Turnera subulata (Passifloraceae) Draft Genome Reveals the S-Locus Evolved after the Divergence of Turneroideae from Passifloroideae in a Stepwise Manner.</title>
        <authorList>
            <person name="Henning P.M."/>
            <person name="Roalson E.H."/>
            <person name="Mir W."/>
            <person name="McCubbin A.G."/>
            <person name="Shore J.S."/>
        </authorList>
    </citation>
    <scope>NUCLEOTIDE SEQUENCE</scope>
    <source>
        <strain evidence="2">F60SS</strain>
    </source>
</reference>
<feature type="domain" description="C2" evidence="1">
    <location>
        <begin position="254"/>
        <end position="330"/>
    </location>
</feature>
<protein>
    <recommendedName>
        <fullName evidence="1">C2 domain-containing protein</fullName>
    </recommendedName>
</protein>
<dbReference type="InterPro" id="IPR035892">
    <property type="entry name" value="C2_domain_sf"/>
</dbReference>
<proteinExistence type="predicted"/>
<gene>
    <name evidence="2" type="ORF">Tsubulata_007825</name>
</gene>
<comment type="caution">
    <text evidence="2">The sequence shown here is derived from an EMBL/GenBank/DDBJ whole genome shotgun (WGS) entry which is preliminary data.</text>
</comment>
<keyword evidence="3" id="KW-1185">Reference proteome</keyword>
<dbReference type="Gene3D" id="2.60.40.150">
    <property type="entry name" value="C2 domain"/>
    <property type="match status" value="1"/>
</dbReference>
<organism evidence="2 3">
    <name type="scientific">Turnera subulata</name>
    <dbReference type="NCBI Taxonomy" id="218843"/>
    <lineage>
        <taxon>Eukaryota</taxon>
        <taxon>Viridiplantae</taxon>
        <taxon>Streptophyta</taxon>
        <taxon>Embryophyta</taxon>
        <taxon>Tracheophyta</taxon>
        <taxon>Spermatophyta</taxon>
        <taxon>Magnoliopsida</taxon>
        <taxon>eudicotyledons</taxon>
        <taxon>Gunneridae</taxon>
        <taxon>Pentapetalae</taxon>
        <taxon>rosids</taxon>
        <taxon>fabids</taxon>
        <taxon>Malpighiales</taxon>
        <taxon>Passifloraceae</taxon>
        <taxon>Turnera</taxon>
    </lineage>
</organism>
<dbReference type="PANTHER" id="PTHR38365">
    <property type="entry name" value="C2 DOMAIN-CONTAINING PROTEIN-RELATED"/>
    <property type="match status" value="1"/>
</dbReference>
<dbReference type="OrthoDB" id="1039460at2759"/>
<dbReference type="AlphaFoldDB" id="A0A9Q0J503"/>
<dbReference type="CDD" id="cd00030">
    <property type="entry name" value="C2"/>
    <property type="match status" value="1"/>
</dbReference>
<feature type="domain" description="C2" evidence="1">
    <location>
        <begin position="76"/>
        <end position="142"/>
    </location>
</feature>
<dbReference type="Pfam" id="PF00168">
    <property type="entry name" value="C2"/>
    <property type="match status" value="2"/>
</dbReference>
<dbReference type="PANTHER" id="PTHR38365:SF1">
    <property type="entry name" value="C2 DOMAIN-CONTAINING PROTEIN"/>
    <property type="match status" value="1"/>
</dbReference>
<evidence type="ECO:0000313" key="3">
    <source>
        <dbReference type="Proteomes" id="UP001141552"/>
    </source>
</evidence>
<dbReference type="InterPro" id="IPR000008">
    <property type="entry name" value="C2_dom"/>
</dbReference>
<reference evidence="2" key="1">
    <citation type="submission" date="2022-02" db="EMBL/GenBank/DDBJ databases">
        <authorList>
            <person name="Henning P.M."/>
            <person name="McCubbin A.G."/>
            <person name="Shore J.S."/>
        </authorList>
    </citation>
    <scope>NUCLEOTIDE SEQUENCE</scope>
    <source>
        <strain evidence="2">F60SS</strain>
        <tissue evidence="2">Leaves</tissue>
    </source>
</reference>
<dbReference type="SUPFAM" id="SSF49562">
    <property type="entry name" value="C2 domain (Calcium/lipid-binding domain, CaLB)"/>
    <property type="match status" value="1"/>
</dbReference>
<evidence type="ECO:0000313" key="2">
    <source>
        <dbReference type="EMBL" id="KAJ4828302.1"/>
    </source>
</evidence>
<dbReference type="EMBL" id="JAKUCV010006211">
    <property type="protein sequence ID" value="KAJ4828302.1"/>
    <property type="molecule type" value="Genomic_DNA"/>
</dbReference>
<name>A0A9Q0J503_9ROSI</name>
<sequence>MEDGVYERRHKLKGVVEEREYNLFLALKFNGADGIDDPSSVSLGVAERLYSVVFWVHPEKKYTTKRSYAAKFFYDQQLDSHIVTSLDPIWQEQHEIELDKSSDCRFLYVEVIRHGFSQEPSTSRGTVCVGRARIPLPKKYSVLEEENQNQRRAEKRGRYGLVRLDRNGCKKSDHRVRRKPLSKGRTHKRARILKRKRSEVEEDFSSYRLALTLKFFGAEGIDNPRRHPIPPSSRIYRVEFWVDPERIYHTNFFNAEEKYDSDVRNTESFLNPRWDQETSIEVDTDTCSFLFVEVCRYALDQADTGASTSTGRVCVGKVRIPLPELIESKEQGRYGLMRPQGLQLKPEGHISLAMELSKLYFD</sequence>
<evidence type="ECO:0000259" key="1">
    <source>
        <dbReference type="Pfam" id="PF00168"/>
    </source>
</evidence>
<accession>A0A9Q0J503</accession>
<dbReference type="Proteomes" id="UP001141552">
    <property type="component" value="Unassembled WGS sequence"/>
</dbReference>